<dbReference type="AlphaFoldDB" id="A0A147IQ62"/>
<dbReference type="PATRIC" id="fig|172044.3.peg.2356"/>
<evidence type="ECO:0000313" key="1">
    <source>
        <dbReference type="EMBL" id="KTT97370.1"/>
    </source>
</evidence>
<gene>
    <name evidence="1" type="ORF">NS355_11775</name>
</gene>
<evidence type="ECO:0000313" key="2">
    <source>
        <dbReference type="Proteomes" id="UP000073923"/>
    </source>
</evidence>
<sequence length="103" mass="11576">MIAMQIAHIIADYVVFLDLTDDDELDPDIAVKMMESLAGQLEELDRGFLRQLVDAFAVIAADYSGEAQQVVRDIPYSFYLEEVLAADDPVRLAELDAIREARE</sequence>
<dbReference type="Proteomes" id="UP000073923">
    <property type="component" value="Unassembled WGS sequence"/>
</dbReference>
<comment type="caution">
    <text evidence="1">The sequence shown here is derived from an EMBL/GenBank/DDBJ whole genome shotgun (WGS) entry which is preliminary data.</text>
</comment>
<dbReference type="EMBL" id="LDTF01000063">
    <property type="protein sequence ID" value="KTT97370.1"/>
    <property type="molecule type" value="Genomic_DNA"/>
</dbReference>
<reference evidence="1 2" key="1">
    <citation type="journal article" date="2016" name="Front. Microbiol.">
        <title>Genomic Resource of Rice Seed Associated Bacteria.</title>
        <authorList>
            <person name="Midha S."/>
            <person name="Bansal K."/>
            <person name="Sharma S."/>
            <person name="Kumar N."/>
            <person name="Patil P.P."/>
            <person name="Chaudhry V."/>
            <person name="Patil P.B."/>
        </authorList>
    </citation>
    <scope>NUCLEOTIDE SEQUENCE [LARGE SCALE GENOMIC DNA]</scope>
    <source>
        <strain evidence="1 2">NS355</strain>
    </source>
</reference>
<accession>A0A147IQ62</accession>
<protein>
    <submittedName>
        <fullName evidence="1">Uncharacterized protein</fullName>
    </submittedName>
</protein>
<organism evidence="1 2">
    <name type="scientific">Sphingomonas yabuuchiae</name>
    <dbReference type="NCBI Taxonomy" id="172044"/>
    <lineage>
        <taxon>Bacteria</taxon>
        <taxon>Pseudomonadati</taxon>
        <taxon>Pseudomonadota</taxon>
        <taxon>Alphaproteobacteria</taxon>
        <taxon>Sphingomonadales</taxon>
        <taxon>Sphingomonadaceae</taxon>
        <taxon>Sphingomonas</taxon>
    </lineage>
</organism>
<name>A0A147IQ62_9SPHN</name>
<proteinExistence type="predicted"/>
<dbReference type="RefSeq" id="WP_058745887.1">
    <property type="nucleotide sequence ID" value="NZ_LDTF01000063.1"/>
</dbReference>